<evidence type="ECO:0000313" key="1">
    <source>
        <dbReference type="EMBL" id="QIE59085.1"/>
    </source>
</evidence>
<proteinExistence type="predicted"/>
<dbReference type="EMBL" id="CP049057">
    <property type="protein sequence ID" value="QIE59085.1"/>
    <property type="molecule type" value="Genomic_DNA"/>
</dbReference>
<dbReference type="KEGG" id="mgel:G5B37_05770"/>
<name>A0A6G6GKI1_9FLAO</name>
<keyword evidence="1" id="KW-0808">Transferase</keyword>
<dbReference type="GO" id="GO:0016740">
    <property type="term" value="F:transferase activity"/>
    <property type="evidence" value="ECO:0007669"/>
    <property type="project" value="UniProtKB-KW"/>
</dbReference>
<evidence type="ECO:0000313" key="2">
    <source>
        <dbReference type="Proteomes" id="UP000505306"/>
    </source>
</evidence>
<sequence length="364" mass="41717">MKSVYSIYRLFKRYRRPDKSKNNFSFTIGNQQLFYLNQPDASFYVEKYTPAHKNAWDQFVRNSKNATFLFLRDFMEYHSDRFEDGSLLVLKGKKVVALLPANRVGAVVHSHQGLSYGGLVLSSKIKMNETLLVFKTVLTFLEQDNVTTLSIKLLPKIYHSLPADEIDYILFLLQATRTRVDVSATIENRNALAIQGNRMEGVKKAERQGLSILESEDFGLFWNEILVPNLAARHDAKPVHSLEEISLLASRFSKQIRQFNVMHDGLIVAGTTLFVTKNVVHVQYISANKDKQQLGSLDFLFHHLINEKFADKKYFDFGVSNENKGKNINGGLQYWKECFGARAISHEFYEVATANHMLLDSVFI</sequence>
<dbReference type="InterPro" id="IPR016181">
    <property type="entry name" value="Acyl_CoA_acyltransferase"/>
</dbReference>
<accession>A0A6G6GKI1</accession>
<dbReference type="Proteomes" id="UP000505306">
    <property type="component" value="Chromosome"/>
</dbReference>
<dbReference type="Gene3D" id="3.40.630.30">
    <property type="match status" value="1"/>
</dbReference>
<dbReference type="AlphaFoldDB" id="A0A6G6GKI1"/>
<protein>
    <submittedName>
        <fullName evidence="1">GNAT family N-acetyltransferase</fullName>
    </submittedName>
</protein>
<dbReference type="SUPFAM" id="SSF55729">
    <property type="entry name" value="Acyl-CoA N-acyltransferases (Nat)"/>
    <property type="match status" value="1"/>
</dbReference>
<organism evidence="1 2">
    <name type="scientific">Rasiella rasia</name>
    <dbReference type="NCBI Taxonomy" id="2744027"/>
    <lineage>
        <taxon>Bacteria</taxon>
        <taxon>Pseudomonadati</taxon>
        <taxon>Bacteroidota</taxon>
        <taxon>Flavobacteriia</taxon>
        <taxon>Flavobacteriales</taxon>
        <taxon>Flavobacteriaceae</taxon>
        <taxon>Rasiella</taxon>
    </lineage>
</organism>
<reference evidence="1 2" key="1">
    <citation type="submission" date="2020-02" db="EMBL/GenBank/DDBJ databases">
        <title>Complete genome sequence of Flavobacteriaceae bacterium.</title>
        <authorList>
            <person name="Kim S.-J."/>
            <person name="Kim Y.-S."/>
            <person name="Kim K.-H."/>
        </authorList>
    </citation>
    <scope>NUCLEOTIDE SEQUENCE [LARGE SCALE GENOMIC DNA]</scope>
    <source>
        <strain evidence="1 2">RR4-40</strain>
    </source>
</reference>
<gene>
    <name evidence="1" type="ORF">G5B37_05770</name>
</gene>
<keyword evidence="2" id="KW-1185">Reference proteome</keyword>